<comment type="caution">
    <text evidence="1">The sequence shown here is derived from an EMBL/GenBank/DDBJ whole genome shotgun (WGS) entry which is preliminary data.</text>
</comment>
<proteinExistence type="predicted"/>
<dbReference type="RefSeq" id="WP_106253014.1">
    <property type="nucleotide sequence ID" value="NZ_PVNG01000043.1"/>
</dbReference>
<dbReference type="EMBL" id="PVNG01000043">
    <property type="protein sequence ID" value="PRX46887.1"/>
    <property type="molecule type" value="Genomic_DNA"/>
</dbReference>
<dbReference type="Proteomes" id="UP000238312">
    <property type="component" value="Unassembled WGS sequence"/>
</dbReference>
<organism evidence="1 2">
    <name type="scientific">Nonomuraea fuscirosea</name>
    <dbReference type="NCBI Taxonomy" id="1291556"/>
    <lineage>
        <taxon>Bacteria</taxon>
        <taxon>Bacillati</taxon>
        <taxon>Actinomycetota</taxon>
        <taxon>Actinomycetes</taxon>
        <taxon>Streptosporangiales</taxon>
        <taxon>Streptosporangiaceae</taxon>
        <taxon>Nonomuraea</taxon>
    </lineage>
</organism>
<sequence>MTQRRPGARPTRLPPAYDAVLGEYAAALERTPLSDGTRRTYRSRVRMFLSWLADHAATYSADLLADRQARNGAARDYRM</sequence>
<evidence type="ECO:0008006" key="3">
    <source>
        <dbReference type="Google" id="ProtNLM"/>
    </source>
</evidence>
<evidence type="ECO:0000313" key="2">
    <source>
        <dbReference type="Proteomes" id="UP000238312"/>
    </source>
</evidence>
<dbReference type="OrthoDB" id="3216862at2"/>
<protein>
    <recommendedName>
        <fullName evidence="3">Phage integrase family protein with SAM-like domain</fullName>
    </recommendedName>
</protein>
<keyword evidence="2" id="KW-1185">Reference proteome</keyword>
<dbReference type="AlphaFoldDB" id="A0A2T0LT30"/>
<reference evidence="1 2" key="1">
    <citation type="submission" date="2018-03" db="EMBL/GenBank/DDBJ databases">
        <title>Genomic Encyclopedia of Type Strains, Phase III (KMG-III): the genomes of soil and plant-associated and newly described type strains.</title>
        <authorList>
            <person name="Whitman W."/>
        </authorList>
    </citation>
    <scope>NUCLEOTIDE SEQUENCE [LARGE SCALE GENOMIC DNA]</scope>
    <source>
        <strain evidence="1 2">CGMCC 4.7104</strain>
    </source>
</reference>
<accession>A0A2T0LT30</accession>
<gene>
    <name evidence="1" type="ORF">B0I32_1435</name>
</gene>
<name>A0A2T0LT30_9ACTN</name>
<evidence type="ECO:0000313" key="1">
    <source>
        <dbReference type="EMBL" id="PRX46887.1"/>
    </source>
</evidence>